<dbReference type="Proteomes" id="UP001153620">
    <property type="component" value="Chromosome 3"/>
</dbReference>
<feature type="signal peptide" evidence="1">
    <location>
        <begin position="1"/>
        <end position="17"/>
    </location>
</feature>
<dbReference type="Pfam" id="PF00059">
    <property type="entry name" value="Lectin_C"/>
    <property type="match status" value="1"/>
</dbReference>
<dbReference type="CDD" id="cd00037">
    <property type="entry name" value="CLECT"/>
    <property type="match status" value="1"/>
</dbReference>
<evidence type="ECO:0000256" key="1">
    <source>
        <dbReference type="SAM" id="SignalP"/>
    </source>
</evidence>
<keyword evidence="1" id="KW-0732">Signal</keyword>
<dbReference type="InterPro" id="IPR050111">
    <property type="entry name" value="C-type_lectin/snaclec_domain"/>
</dbReference>
<sequence length="199" mass="22871">MKPLKFIFIIFFANIFCDNSIEREMRESSICENNDPVRDVAFVRIGRYNGYTDKGSEYQKTYLVSRYAKTTWMNAKTYCKSFDLDLVSFETLTEVYNFIDMAKENSFVKSLGGVHMLVDGMTPTPNTTTEWYWTNTGTKVSFTLPWQEGEPNFLNNGEYCLALSAHEVSTLGFNDFPCDVGLSPFVCQRADFYVPLRAN</sequence>
<dbReference type="PROSITE" id="PS50041">
    <property type="entry name" value="C_TYPE_LECTIN_2"/>
    <property type="match status" value="1"/>
</dbReference>
<dbReference type="AlphaFoldDB" id="A0A9N9S199"/>
<dbReference type="EMBL" id="OU895879">
    <property type="protein sequence ID" value="CAG9807028.1"/>
    <property type="molecule type" value="Genomic_DNA"/>
</dbReference>
<dbReference type="Gene3D" id="3.10.100.10">
    <property type="entry name" value="Mannose-Binding Protein A, subunit A"/>
    <property type="match status" value="1"/>
</dbReference>
<dbReference type="PANTHER" id="PTHR22803">
    <property type="entry name" value="MANNOSE, PHOSPHOLIPASE, LECTIN RECEPTOR RELATED"/>
    <property type="match status" value="1"/>
</dbReference>
<evidence type="ECO:0000313" key="3">
    <source>
        <dbReference type="EMBL" id="CAG9807028.1"/>
    </source>
</evidence>
<feature type="domain" description="C-type lectin" evidence="2">
    <location>
        <begin position="62"/>
        <end position="179"/>
    </location>
</feature>
<accession>A0A9N9S199</accession>
<dbReference type="SUPFAM" id="SSF56436">
    <property type="entry name" value="C-type lectin-like"/>
    <property type="match status" value="1"/>
</dbReference>
<evidence type="ECO:0000259" key="2">
    <source>
        <dbReference type="PROSITE" id="PS50041"/>
    </source>
</evidence>
<proteinExistence type="predicted"/>
<evidence type="ECO:0000313" key="4">
    <source>
        <dbReference type="Proteomes" id="UP001153620"/>
    </source>
</evidence>
<reference evidence="3" key="1">
    <citation type="submission" date="2022-01" db="EMBL/GenBank/DDBJ databases">
        <authorList>
            <person name="King R."/>
        </authorList>
    </citation>
    <scope>NUCLEOTIDE SEQUENCE</scope>
</reference>
<dbReference type="InterPro" id="IPR001304">
    <property type="entry name" value="C-type_lectin-like"/>
</dbReference>
<dbReference type="InterPro" id="IPR016186">
    <property type="entry name" value="C-type_lectin-like/link_sf"/>
</dbReference>
<reference evidence="3" key="2">
    <citation type="submission" date="2022-10" db="EMBL/GenBank/DDBJ databases">
        <authorList>
            <consortium name="ENA_rothamsted_submissions"/>
            <consortium name="culmorum"/>
            <person name="King R."/>
        </authorList>
    </citation>
    <scope>NUCLEOTIDE SEQUENCE</scope>
</reference>
<keyword evidence="4" id="KW-1185">Reference proteome</keyword>
<dbReference type="InterPro" id="IPR016187">
    <property type="entry name" value="CTDL_fold"/>
</dbReference>
<name>A0A9N9S199_9DIPT</name>
<feature type="chain" id="PRO_5040317033" description="C-type lectin domain-containing protein" evidence="1">
    <location>
        <begin position="18"/>
        <end position="199"/>
    </location>
</feature>
<protein>
    <recommendedName>
        <fullName evidence="2">C-type lectin domain-containing protein</fullName>
    </recommendedName>
</protein>
<organism evidence="3 4">
    <name type="scientific">Chironomus riparius</name>
    <dbReference type="NCBI Taxonomy" id="315576"/>
    <lineage>
        <taxon>Eukaryota</taxon>
        <taxon>Metazoa</taxon>
        <taxon>Ecdysozoa</taxon>
        <taxon>Arthropoda</taxon>
        <taxon>Hexapoda</taxon>
        <taxon>Insecta</taxon>
        <taxon>Pterygota</taxon>
        <taxon>Neoptera</taxon>
        <taxon>Endopterygota</taxon>
        <taxon>Diptera</taxon>
        <taxon>Nematocera</taxon>
        <taxon>Chironomoidea</taxon>
        <taxon>Chironomidae</taxon>
        <taxon>Chironominae</taxon>
        <taxon>Chironomus</taxon>
    </lineage>
</organism>
<dbReference type="OrthoDB" id="7724281at2759"/>
<dbReference type="SMART" id="SM00034">
    <property type="entry name" value="CLECT"/>
    <property type="match status" value="1"/>
</dbReference>
<gene>
    <name evidence="3" type="ORF">CHIRRI_LOCUS9880</name>
</gene>